<comment type="subcellular location">
    <subcellularLocation>
        <location evidence="1">Cell membrane</location>
        <topology evidence="1">Peripheral membrane protein</topology>
        <orientation evidence="1">Cytoplasmic side</orientation>
    </subcellularLocation>
</comment>
<evidence type="ECO:0000313" key="10">
    <source>
        <dbReference type="Proteomes" id="UP000518904"/>
    </source>
</evidence>
<evidence type="ECO:0000313" key="9">
    <source>
        <dbReference type="EMBL" id="NMU82452.1"/>
    </source>
</evidence>
<reference evidence="9 10" key="1">
    <citation type="submission" date="2020-04" db="EMBL/GenBank/DDBJ databases">
        <title>Whole-genome sequencing of Vibrio spp. from China reveals different genetic environments of blaCTX-M-14 among diverse lineages.</title>
        <authorList>
            <person name="Zheng Z."/>
            <person name="Ye L."/>
            <person name="Chen S."/>
        </authorList>
    </citation>
    <scope>NUCLEOTIDE SEQUENCE [LARGE SCALE GENOMIC DNA]</scope>
    <source>
        <strain evidence="9 10">Vb0551</strain>
    </source>
</reference>
<evidence type="ECO:0000259" key="8">
    <source>
        <dbReference type="Pfam" id="PF01052"/>
    </source>
</evidence>
<dbReference type="InterPro" id="IPR001172">
    <property type="entry name" value="FliN_T3SS_HrcQb"/>
</dbReference>
<organism evidence="9 10">
    <name type="scientific">Vibrio parahaemolyticus</name>
    <dbReference type="NCBI Taxonomy" id="670"/>
    <lineage>
        <taxon>Bacteria</taxon>
        <taxon>Pseudomonadati</taxon>
        <taxon>Pseudomonadota</taxon>
        <taxon>Gammaproteobacteria</taxon>
        <taxon>Vibrionales</taxon>
        <taxon>Vibrionaceae</taxon>
        <taxon>Vibrio</taxon>
    </lineage>
</organism>
<dbReference type="GO" id="GO:0006935">
    <property type="term" value="P:chemotaxis"/>
    <property type="evidence" value="ECO:0007669"/>
    <property type="project" value="UniProtKB-KW"/>
</dbReference>
<dbReference type="GO" id="GO:0003774">
    <property type="term" value="F:cytoskeletal motor activity"/>
    <property type="evidence" value="ECO:0007669"/>
    <property type="project" value="InterPro"/>
</dbReference>
<keyword evidence="9" id="KW-0966">Cell projection</keyword>
<dbReference type="GO" id="GO:0005886">
    <property type="term" value="C:plasma membrane"/>
    <property type="evidence" value="ECO:0007669"/>
    <property type="project" value="UniProtKB-SubCell"/>
</dbReference>
<dbReference type="AlphaFoldDB" id="A0A7Y0SF95"/>
<evidence type="ECO:0000256" key="5">
    <source>
        <dbReference type="ARBA" id="ARBA00022500"/>
    </source>
</evidence>
<evidence type="ECO:0000256" key="2">
    <source>
        <dbReference type="ARBA" id="ARBA00009226"/>
    </source>
</evidence>
<evidence type="ECO:0000256" key="4">
    <source>
        <dbReference type="ARBA" id="ARBA00022475"/>
    </source>
</evidence>
<sequence length="87" mass="9501">EKLAAEWAAALGEDPSAPDVDIDDVMAAPLEELKDTSKPITADERRKLDTIMDIPVTISMEVGRSQISIRNLLQLNQGSVVELDRLA</sequence>
<comment type="similarity">
    <text evidence="2">Belongs to the FliN/MopA/SpaO family.</text>
</comment>
<evidence type="ECO:0000256" key="1">
    <source>
        <dbReference type="ARBA" id="ARBA00004413"/>
    </source>
</evidence>
<dbReference type="EMBL" id="JABCLB010000743">
    <property type="protein sequence ID" value="NMU82452.1"/>
    <property type="molecule type" value="Genomic_DNA"/>
</dbReference>
<keyword evidence="4" id="KW-1003">Cell membrane</keyword>
<dbReference type="PANTHER" id="PTHR43484">
    <property type="match status" value="1"/>
</dbReference>
<feature type="non-terminal residue" evidence="9">
    <location>
        <position position="1"/>
    </location>
</feature>
<dbReference type="Proteomes" id="UP000518904">
    <property type="component" value="Unassembled WGS sequence"/>
</dbReference>
<feature type="non-terminal residue" evidence="9">
    <location>
        <position position="87"/>
    </location>
</feature>
<name>A0A7Y0SF95_VIBPH</name>
<dbReference type="InterPro" id="IPR051469">
    <property type="entry name" value="FliN/MopA/SpaO"/>
</dbReference>
<evidence type="ECO:0000256" key="3">
    <source>
        <dbReference type="ARBA" id="ARBA00021897"/>
    </source>
</evidence>
<dbReference type="Pfam" id="PF01052">
    <property type="entry name" value="FliMN_C"/>
    <property type="match status" value="1"/>
</dbReference>
<protein>
    <recommendedName>
        <fullName evidence="3">Flagellar motor switch protein FliN</fullName>
    </recommendedName>
</protein>
<dbReference type="InterPro" id="IPR036429">
    <property type="entry name" value="SpoA-like_sf"/>
</dbReference>
<keyword evidence="5" id="KW-0145">Chemotaxis</keyword>
<evidence type="ECO:0000256" key="6">
    <source>
        <dbReference type="ARBA" id="ARBA00022779"/>
    </source>
</evidence>
<gene>
    <name evidence="9" type="primary">fliN</name>
    <name evidence="9" type="ORF">HKB16_06105</name>
</gene>
<evidence type="ECO:0000256" key="7">
    <source>
        <dbReference type="ARBA" id="ARBA00023136"/>
    </source>
</evidence>
<dbReference type="InterPro" id="IPR001543">
    <property type="entry name" value="FliN-like_C"/>
</dbReference>
<keyword evidence="7" id="KW-0472">Membrane</keyword>
<dbReference type="PRINTS" id="PR00956">
    <property type="entry name" value="FLGMOTORFLIN"/>
</dbReference>
<dbReference type="GO" id="GO:0071973">
    <property type="term" value="P:bacterial-type flagellum-dependent cell motility"/>
    <property type="evidence" value="ECO:0007669"/>
    <property type="project" value="InterPro"/>
</dbReference>
<keyword evidence="9" id="KW-0969">Cilium</keyword>
<keyword evidence="6" id="KW-0283">Flagellar rotation</keyword>
<proteinExistence type="inferred from homology"/>
<comment type="caution">
    <text evidence="9">The sequence shown here is derived from an EMBL/GenBank/DDBJ whole genome shotgun (WGS) entry which is preliminary data.</text>
</comment>
<accession>A0A7Y0SF95</accession>
<dbReference type="Gene3D" id="2.30.330.10">
    <property type="entry name" value="SpoA-like"/>
    <property type="match status" value="1"/>
</dbReference>
<dbReference type="SUPFAM" id="SSF101801">
    <property type="entry name" value="Surface presentation of antigens (SPOA)"/>
    <property type="match status" value="1"/>
</dbReference>
<dbReference type="GO" id="GO:0009425">
    <property type="term" value="C:bacterial-type flagellum basal body"/>
    <property type="evidence" value="ECO:0007669"/>
    <property type="project" value="InterPro"/>
</dbReference>
<dbReference type="PANTHER" id="PTHR43484:SF1">
    <property type="entry name" value="FLAGELLAR MOTOR SWITCH PROTEIN FLIN"/>
    <property type="match status" value="1"/>
</dbReference>
<keyword evidence="9" id="KW-0282">Flagellum</keyword>
<feature type="domain" description="Flagellar motor switch protein FliN-like C-terminal" evidence="8">
    <location>
        <begin position="50"/>
        <end position="86"/>
    </location>
</feature>